<keyword evidence="3" id="KW-1185">Reference proteome</keyword>
<sequence length="98" mass="10580">MIAFRGPVALPSLTSLRTGDCIEYDLHLAADDELLVDTATGTVTLNGSTSRLDRASNRSVPEETFTLPPGTTNYAFRAASGTSGPRAACIVRWRSTYW</sequence>
<comment type="caution">
    <text evidence="2">The sequence shown here is derived from an EMBL/GenBank/DDBJ whole genome shotgun (WGS) entry which is preliminary data.</text>
</comment>
<gene>
    <name evidence="2" type="ORF">GCM10010211_28800</name>
</gene>
<dbReference type="EMBL" id="BMRP01000008">
    <property type="protein sequence ID" value="GGU62014.1"/>
    <property type="molecule type" value="Genomic_DNA"/>
</dbReference>
<evidence type="ECO:0000313" key="3">
    <source>
        <dbReference type="Proteomes" id="UP000654471"/>
    </source>
</evidence>
<evidence type="ECO:0000259" key="1">
    <source>
        <dbReference type="Pfam" id="PF22768"/>
    </source>
</evidence>
<accession>A0ABQ2V2G5</accession>
<protein>
    <recommendedName>
        <fullName evidence="1">Siphovirus-type tail component C-terminal domain-containing protein</fullName>
    </recommendedName>
</protein>
<dbReference type="Pfam" id="PF22768">
    <property type="entry name" value="SPP1_Dit"/>
    <property type="match status" value="1"/>
</dbReference>
<proteinExistence type="predicted"/>
<reference evidence="3" key="1">
    <citation type="journal article" date="2019" name="Int. J. Syst. Evol. Microbiol.">
        <title>The Global Catalogue of Microorganisms (GCM) 10K type strain sequencing project: providing services to taxonomists for standard genome sequencing and annotation.</title>
        <authorList>
            <consortium name="The Broad Institute Genomics Platform"/>
            <consortium name="The Broad Institute Genome Sequencing Center for Infectious Disease"/>
            <person name="Wu L."/>
            <person name="Ma J."/>
        </authorList>
    </citation>
    <scope>NUCLEOTIDE SEQUENCE [LARGE SCALE GENOMIC DNA]</scope>
    <source>
        <strain evidence="3">JCM 3399</strain>
    </source>
</reference>
<name>A0ABQ2V2G5_9ACTN</name>
<feature type="domain" description="Siphovirus-type tail component C-terminal" evidence="1">
    <location>
        <begin position="3"/>
        <end position="82"/>
    </location>
</feature>
<evidence type="ECO:0000313" key="2">
    <source>
        <dbReference type="EMBL" id="GGU62014.1"/>
    </source>
</evidence>
<dbReference type="InterPro" id="IPR054738">
    <property type="entry name" value="Siphovirus-type_tail_C"/>
</dbReference>
<dbReference type="Proteomes" id="UP000654471">
    <property type="component" value="Unassembled WGS sequence"/>
</dbReference>
<organism evidence="2 3">
    <name type="scientific">Streptomyces albospinus</name>
    <dbReference type="NCBI Taxonomy" id="285515"/>
    <lineage>
        <taxon>Bacteria</taxon>
        <taxon>Bacillati</taxon>
        <taxon>Actinomycetota</taxon>
        <taxon>Actinomycetes</taxon>
        <taxon>Kitasatosporales</taxon>
        <taxon>Streptomycetaceae</taxon>
        <taxon>Streptomyces</taxon>
    </lineage>
</organism>